<dbReference type="Proteomes" id="UP000319908">
    <property type="component" value="Unassembled WGS sequence"/>
</dbReference>
<dbReference type="EMBL" id="SJPU01000005">
    <property type="protein sequence ID" value="TWU09942.1"/>
    <property type="molecule type" value="Genomic_DNA"/>
</dbReference>
<evidence type="ECO:0000313" key="2">
    <source>
        <dbReference type="Proteomes" id="UP000319908"/>
    </source>
</evidence>
<keyword evidence="2" id="KW-1185">Reference proteome</keyword>
<proteinExistence type="predicted"/>
<evidence type="ECO:0000313" key="1">
    <source>
        <dbReference type="EMBL" id="TWU09942.1"/>
    </source>
</evidence>
<dbReference type="AlphaFoldDB" id="A0A5C6BDY2"/>
<name>A0A5C6BDY2_9BACT</name>
<gene>
    <name evidence="1" type="ORF">Poly21_52700</name>
</gene>
<organism evidence="1 2">
    <name type="scientific">Allorhodopirellula heiligendammensis</name>
    <dbReference type="NCBI Taxonomy" id="2714739"/>
    <lineage>
        <taxon>Bacteria</taxon>
        <taxon>Pseudomonadati</taxon>
        <taxon>Planctomycetota</taxon>
        <taxon>Planctomycetia</taxon>
        <taxon>Pirellulales</taxon>
        <taxon>Pirellulaceae</taxon>
        <taxon>Allorhodopirellula</taxon>
    </lineage>
</organism>
<reference evidence="1 2" key="1">
    <citation type="journal article" date="2020" name="Antonie Van Leeuwenhoek">
        <title>Rhodopirellula heiligendammensis sp. nov., Rhodopirellula pilleata sp. nov., and Rhodopirellula solitaria sp. nov. isolated from natural or artificial marine surfaces in Northern Germany and California, USA, and emended description of the genus Rhodopirellula.</title>
        <authorList>
            <person name="Kallscheuer N."/>
            <person name="Wiegand S."/>
            <person name="Jogler M."/>
            <person name="Boedeker C."/>
            <person name="Peeters S.H."/>
            <person name="Rast P."/>
            <person name="Heuer A."/>
            <person name="Jetten M.S.M."/>
            <person name="Rohde M."/>
            <person name="Jogler C."/>
        </authorList>
    </citation>
    <scope>NUCLEOTIDE SEQUENCE [LARGE SCALE GENOMIC DNA]</scope>
    <source>
        <strain evidence="1 2">Poly21</strain>
    </source>
</reference>
<comment type="caution">
    <text evidence="1">The sequence shown here is derived from an EMBL/GenBank/DDBJ whole genome shotgun (WGS) entry which is preliminary data.</text>
</comment>
<sequence>MVDHERIANIGSKIRELELRKGDKRLFHCCHDDHGDKLVVREQPPKGFEKNNESYEPRLCVARSIPQCFAAMCKGRKDTVFVYEVDQPALATTCSGTTDAPLTSEYWLPPGATLAKVATIEADRVTEIHRRTWQLLESFLKPSGIHSRVASIVAACEVLDDQLVTTSLELLLRAEIGLEVPPENTRS</sequence>
<protein>
    <submittedName>
        <fullName evidence="1">Uncharacterized protein</fullName>
    </submittedName>
</protein>
<accession>A0A5C6BDY2</accession>